<evidence type="ECO:0008006" key="5">
    <source>
        <dbReference type="Google" id="ProtNLM"/>
    </source>
</evidence>
<feature type="region of interest" description="Disordered" evidence="1">
    <location>
        <begin position="175"/>
        <end position="202"/>
    </location>
</feature>
<evidence type="ECO:0000256" key="1">
    <source>
        <dbReference type="SAM" id="MobiDB-lite"/>
    </source>
</evidence>
<protein>
    <recommendedName>
        <fullName evidence="5">Secreted protein</fullName>
    </recommendedName>
</protein>
<name>A0A895YFD1_9ACTN</name>
<keyword evidence="2" id="KW-1133">Transmembrane helix</keyword>
<evidence type="ECO:0000313" key="3">
    <source>
        <dbReference type="EMBL" id="QSB16574.1"/>
    </source>
</evidence>
<proteinExistence type="predicted"/>
<keyword evidence="2" id="KW-0472">Membrane</keyword>
<accession>A0A895YFD1</accession>
<feature type="transmembrane region" description="Helical" evidence="2">
    <location>
        <begin position="6"/>
        <end position="27"/>
    </location>
</feature>
<feature type="compositionally biased region" description="Polar residues" evidence="1">
    <location>
        <begin position="179"/>
        <end position="202"/>
    </location>
</feature>
<sequence>MSTIEIVVVVAVALLIVAALAGGALWWRSRSLRDRFGPEYDRLAAERDSRFAAEKELRERERRHAKLELRELDEPTRQRYATAWREVQAEFVDTPDTAINDAESLVVQLIAEKGYPTDDRTEQLDQVSVDHARTLGYYRDANAIYRKHQQGEANTEDLRQALVHYRVLFEDLLGEAPTQRPTPDHNGQQPDPNNQQTASTSG</sequence>
<dbReference type="EMBL" id="CP070499">
    <property type="protein sequence ID" value="QSB16574.1"/>
    <property type="molecule type" value="Genomic_DNA"/>
</dbReference>
<dbReference type="AlphaFoldDB" id="A0A895YFD1"/>
<evidence type="ECO:0000313" key="4">
    <source>
        <dbReference type="Proteomes" id="UP000662857"/>
    </source>
</evidence>
<dbReference type="RefSeq" id="WP_239678798.1">
    <property type="nucleotide sequence ID" value="NZ_CP070499.1"/>
</dbReference>
<organism evidence="3 4">
    <name type="scientific">Natronosporangium hydrolyticum</name>
    <dbReference type="NCBI Taxonomy" id="2811111"/>
    <lineage>
        <taxon>Bacteria</taxon>
        <taxon>Bacillati</taxon>
        <taxon>Actinomycetota</taxon>
        <taxon>Actinomycetes</taxon>
        <taxon>Micromonosporales</taxon>
        <taxon>Micromonosporaceae</taxon>
        <taxon>Natronosporangium</taxon>
    </lineage>
</organism>
<keyword evidence="2" id="KW-0812">Transmembrane</keyword>
<keyword evidence="4" id="KW-1185">Reference proteome</keyword>
<reference evidence="3" key="1">
    <citation type="submission" date="2021-02" db="EMBL/GenBank/DDBJ databases">
        <title>Natrosporangium hydrolyticum gen. nov., sp. nov, a haloalkaliphilic actinobacterium from a soda solonchak soil.</title>
        <authorList>
            <person name="Sorokin D.Y."/>
            <person name="Khijniak T.V."/>
            <person name="Zakharycheva A.P."/>
            <person name="Boueva O.V."/>
            <person name="Ariskina E.V."/>
            <person name="Hahnke R.L."/>
            <person name="Bunk B."/>
            <person name="Sproer C."/>
            <person name="Schumann P."/>
            <person name="Evtushenko L.I."/>
            <person name="Kublanov I.V."/>
        </authorList>
    </citation>
    <scope>NUCLEOTIDE SEQUENCE</scope>
    <source>
        <strain evidence="3">DSM 106523</strain>
    </source>
</reference>
<evidence type="ECO:0000256" key="2">
    <source>
        <dbReference type="SAM" id="Phobius"/>
    </source>
</evidence>
<dbReference type="Proteomes" id="UP000662857">
    <property type="component" value="Chromosome"/>
</dbReference>
<gene>
    <name evidence="3" type="ORF">JQS43_10015</name>
</gene>
<dbReference type="KEGG" id="nhy:JQS43_10015"/>